<dbReference type="EMBL" id="PEJP01000009">
    <property type="protein sequence ID" value="RYO70847.1"/>
    <property type="molecule type" value="Genomic_DNA"/>
</dbReference>
<dbReference type="AlphaFoldDB" id="A0A4Q4SJJ3"/>
<organism evidence="2 3">
    <name type="scientific">Alternaria arborescens</name>
    <dbReference type="NCBI Taxonomy" id="156630"/>
    <lineage>
        <taxon>Eukaryota</taxon>
        <taxon>Fungi</taxon>
        <taxon>Dikarya</taxon>
        <taxon>Ascomycota</taxon>
        <taxon>Pezizomycotina</taxon>
        <taxon>Dothideomycetes</taxon>
        <taxon>Pleosporomycetidae</taxon>
        <taxon>Pleosporales</taxon>
        <taxon>Pleosporineae</taxon>
        <taxon>Pleosporaceae</taxon>
        <taxon>Alternaria</taxon>
        <taxon>Alternaria sect. Alternaria</taxon>
    </lineage>
</organism>
<dbReference type="Proteomes" id="UP000293823">
    <property type="component" value="Unassembled WGS sequence"/>
</dbReference>
<accession>A0A4Q4SJJ3</accession>
<dbReference type="OrthoDB" id="5125733at2759"/>
<protein>
    <recommendedName>
        <fullName evidence="4">Heterokaryon incompatibility domain-containing protein</fullName>
    </recommendedName>
</protein>
<name>A0A4Q4SJJ3_9PLEO</name>
<gene>
    <name evidence="2" type="ORF">AA0113_g2819</name>
</gene>
<comment type="caution">
    <text evidence="2">The sequence shown here is derived from an EMBL/GenBank/DDBJ whole genome shotgun (WGS) entry which is preliminary data.</text>
</comment>
<dbReference type="PANTHER" id="PTHR33112">
    <property type="entry name" value="DOMAIN PROTEIN, PUTATIVE-RELATED"/>
    <property type="match status" value="1"/>
</dbReference>
<evidence type="ECO:0008006" key="4">
    <source>
        <dbReference type="Google" id="ProtNLM"/>
    </source>
</evidence>
<sequence length="447" mass="51295">MVATDLYVREKIAHIGEQGAVTPLLKRGWVCQERLLSPRILQFCEKELVWECQESSTCQCSCYSPTIRLKEKYSELFRHNGSAEHRTEIIATSDVNISNEARAVTEAASSEKASDAEGFDNEKPSPRWLSNFGHERHRLHRADSLYDHTYSAYHYTLQCAHDSEVEDNSMLEPCDDIIWGWRHVINDYSGMDLTEQSDRLPAIAGVASQIGELLHARYLAGLWQTHLPSDLLWRTDHLLECDQHRSQYRAPSWSWASIDWKVKYYRRISLDREFSVVRALCDPVTNVNPFGEVTHGFLEVNAKTANLAFELDLSEDKTQSRRRLKVEFLGDSAIFVPDYDISVGAAAKHALALDSQVVKYNFLCIGDFDIKRDDAALSETRSGGSLAASLVFQLVDGGRYERVGILERTRGRYRKSSRPWIRSWRERERFKSYTDEGWESRTGLMLI</sequence>
<feature type="compositionally biased region" description="Basic and acidic residues" evidence="1">
    <location>
        <begin position="112"/>
        <end position="122"/>
    </location>
</feature>
<evidence type="ECO:0000313" key="2">
    <source>
        <dbReference type="EMBL" id="RYO70847.1"/>
    </source>
</evidence>
<reference evidence="3" key="1">
    <citation type="journal article" date="2019" name="bioRxiv">
        <title>Genomics, evolutionary history and diagnostics of the Alternaria alternata species group including apple and Asian pear pathotypes.</title>
        <authorList>
            <person name="Armitage A.D."/>
            <person name="Cockerton H.M."/>
            <person name="Sreenivasaprasad S."/>
            <person name="Woodhall J.W."/>
            <person name="Lane C.R."/>
            <person name="Harrison R.J."/>
            <person name="Clarkson J.P."/>
        </authorList>
    </citation>
    <scope>NUCLEOTIDE SEQUENCE [LARGE SCALE GENOMIC DNA]</scope>
    <source>
        <strain evidence="3">RGR 97.0016</strain>
    </source>
</reference>
<evidence type="ECO:0000256" key="1">
    <source>
        <dbReference type="SAM" id="MobiDB-lite"/>
    </source>
</evidence>
<feature type="region of interest" description="Disordered" evidence="1">
    <location>
        <begin position="103"/>
        <end position="122"/>
    </location>
</feature>
<keyword evidence="3" id="KW-1185">Reference proteome</keyword>
<evidence type="ECO:0000313" key="3">
    <source>
        <dbReference type="Proteomes" id="UP000293823"/>
    </source>
</evidence>
<proteinExistence type="predicted"/>
<dbReference type="PANTHER" id="PTHR33112:SF13">
    <property type="entry name" value="HETEROKARYON INCOMPATIBILITY DOMAIN-CONTAINING PROTEIN"/>
    <property type="match status" value="1"/>
</dbReference>